<feature type="domain" description="NADH:quinone oxidoreductase/Mrp antiporter transmembrane" evidence="8">
    <location>
        <begin position="129"/>
        <end position="413"/>
    </location>
</feature>
<dbReference type="PANTHER" id="PTHR43507:SF4">
    <property type="entry name" value="PROTON-TRANSLOCATING NADH-QUINONE OXIDOREDUCTASE, CHAIN M"/>
    <property type="match status" value="1"/>
</dbReference>
<evidence type="ECO:0000256" key="6">
    <source>
        <dbReference type="RuleBase" id="RU000320"/>
    </source>
</evidence>
<comment type="similarity">
    <text evidence="2">Belongs to the complex I subunit 4 family.</text>
</comment>
<dbReference type="GO" id="GO:0042773">
    <property type="term" value="P:ATP synthesis coupled electron transport"/>
    <property type="evidence" value="ECO:0007669"/>
    <property type="project" value="InterPro"/>
</dbReference>
<dbReference type="GO" id="GO:0012505">
    <property type="term" value="C:endomembrane system"/>
    <property type="evidence" value="ECO:0007669"/>
    <property type="project" value="UniProtKB-SubCell"/>
</dbReference>
<dbReference type="Proteomes" id="UP000063718">
    <property type="component" value="Unassembled WGS sequence"/>
</dbReference>
<dbReference type="GO" id="GO:0008137">
    <property type="term" value="F:NADH dehydrogenase (ubiquinone) activity"/>
    <property type="evidence" value="ECO:0007669"/>
    <property type="project" value="InterPro"/>
</dbReference>
<feature type="transmembrane region" description="Helical" evidence="7">
    <location>
        <begin position="462"/>
        <end position="480"/>
    </location>
</feature>
<feature type="transmembrane region" description="Helical" evidence="7">
    <location>
        <begin position="112"/>
        <end position="128"/>
    </location>
</feature>
<feature type="transmembrane region" description="Helical" evidence="7">
    <location>
        <begin position="246"/>
        <end position="270"/>
    </location>
</feature>
<feature type="transmembrane region" description="Helical" evidence="7">
    <location>
        <begin position="336"/>
        <end position="354"/>
    </location>
</feature>
<dbReference type="InterPro" id="IPR001750">
    <property type="entry name" value="ND/Mrp_TM"/>
</dbReference>
<feature type="transmembrane region" description="Helical" evidence="7">
    <location>
        <begin position="165"/>
        <end position="187"/>
    </location>
</feature>
<keyword evidence="5 7" id="KW-0472">Membrane</keyword>
<dbReference type="PRINTS" id="PR01437">
    <property type="entry name" value="NUOXDRDTASE4"/>
</dbReference>
<feature type="transmembrane region" description="Helical" evidence="7">
    <location>
        <begin position="417"/>
        <end position="441"/>
    </location>
</feature>
<sequence length="509" mass="55509">MNFPILTAIMLAPVAGLLLILLIPEREQLTIKITAAAATFVSLVLAILAYVQYDHARGGLQFLQDIPWVPGFGINYSVGVDGISMPLVLLTAIVIFTGVFASWDMTQRVKEFFIFLLMLVTGVFGVFISRDLFFFYLFFEVAVIPMYLLIGIWGSTRKEYAAMKLTLYLLVGSAFALIGIIALFLYASQQLGYATFDIQTLATVKYDLGFQKFIFFLMLIGFGVLVPIWPLHLWSPDGHVAAPTAVSMLHAGVLMKLGAYGLIRAGVFLFPEGAKFWAPLIAVLCIVNVVYGAMIAMVQRDLKFVIGYSSVSHMGYVLLGIASLNILSLDGAVSQMFAHGIMTALFFALVGNIYHKAHTREIARFGGLAHQMPRVAAGFLIGGLASLGLPGLNNFVAEFLIFIGSFTRDQALFGGILPFRILSILAISGIVITATYILRVVMKTFFGPRKPEWDHLEDARGVEMVPVVVLIATLLLFGLLPSLQIDMINSGITPLVAKVQAAKAIGGIF</sequence>
<evidence type="ECO:0000256" key="5">
    <source>
        <dbReference type="ARBA" id="ARBA00023136"/>
    </source>
</evidence>
<dbReference type="GO" id="GO:0048039">
    <property type="term" value="F:ubiquinone binding"/>
    <property type="evidence" value="ECO:0007669"/>
    <property type="project" value="TreeGrafter"/>
</dbReference>
<reference evidence="9" key="1">
    <citation type="journal article" date="2014" name="Gene">
        <title>Genome-guided analysis of transformation efficiency and carbon dioxide assimilation by Moorella thermoacetica Y72.</title>
        <authorList>
            <person name="Tsukahara K."/>
            <person name="Kita A."/>
            <person name="Nakashimada Y."/>
            <person name="Hoshino T."/>
            <person name="Murakami K."/>
        </authorList>
    </citation>
    <scope>NUCLEOTIDE SEQUENCE [LARGE SCALE GENOMIC DNA]</scope>
    <source>
        <strain evidence="9">Y72</strain>
    </source>
</reference>
<feature type="transmembrane region" description="Helical" evidence="7">
    <location>
        <begin position="375"/>
        <end position="397"/>
    </location>
</feature>
<dbReference type="InterPro" id="IPR003918">
    <property type="entry name" value="NADH_UbQ_OxRdtase"/>
</dbReference>
<dbReference type="GO" id="GO:0016020">
    <property type="term" value="C:membrane"/>
    <property type="evidence" value="ECO:0007669"/>
    <property type="project" value="UniProtKB-SubCell"/>
</dbReference>
<feature type="transmembrane region" description="Helical" evidence="7">
    <location>
        <begin position="35"/>
        <end position="53"/>
    </location>
</feature>
<name>A0A0S6UG28_NEOTH</name>
<keyword evidence="3 6" id="KW-0812">Transmembrane</keyword>
<feature type="transmembrane region" description="Helical" evidence="7">
    <location>
        <begin position="305"/>
        <end position="324"/>
    </location>
</feature>
<dbReference type="InterPro" id="IPR010227">
    <property type="entry name" value="NADH_Q_OxRdtase_chainM/4"/>
</dbReference>
<comment type="subcellular location">
    <subcellularLocation>
        <location evidence="1">Endomembrane system</location>
        <topology evidence="1">Multi-pass membrane protein</topology>
    </subcellularLocation>
    <subcellularLocation>
        <location evidence="6">Membrane</location>
        <topology evidence="6">Multi-pass membrane protein</topology>
    </subcellularLocation>
</comment>
<keyword evidence="4 7" id="KW-1133">Transmembrane helix</keyword>
<organism evidence="9">
    <name type="scientific">Moorella thermoacetica Y72</name>
    <dbReference type="NCBI Taxonomy" id="1325331"/>
    <lineage>
        <taxon>Bacteria</taxon>
        <taxon>Bacillati</taxon>
        <taxon>Bacillota</taxon>
        <taxon>Clostridia</taxon>
        <taxon>Neomoorellales</taxon>
        <taxon>Neomoorellaceae</taxon>
        <taxon>Neomoorella</taxon>
    </lineage>
</organism>
<dbReference type="GO" id="GO:0015990">
    <property type="term" value="P:electron transport coupled proton transport"/>
    <property type="evidence" value="ECO:0007669"/>
    <property type="project" value="TreeGrafter"/>
</dbReference>
<feature type="transmembrane region" description="Helical" evidence="7">
    <location>
        <begin position="73"/>
        <end position="100"/>
    </location>
</feature>
<feature type="transmembrane region" description="Helical" evidence="7">
    <location>
        <begin position="276"/>
        <end position="298"/>
    </location>
</feature>
<dbReference type="Pfam" id="PF00361">
    <property type="entry name" value="Proton_antipo_M"/>
    <property type="match status" value="1"/>
</dbReference>
<dbReference type="EMBL" id="DF238840">
    <property type="protein sequence ID" value="GAF26723.1"/>
    <property type="molecule type" value="Genomic_DNA"/>
</dbReference>
<dbReference type="RefSeq" id="WP_011392501.1">
    <property type="nucleotide sequence ID" value="NZ_DF238840.1"/>
</dbReference>
<dbReference type="NCBIfam" id="TIGR01972">
    <property type="entry name" value="NDH_I_M"/>
    <property type="match status" value="1"/>
</dbReference>
<feature type="transmembrane region" description="Helical" evidence="7">
    <location>
        <begin position="6"/>
        <end position="23"/>
    </location>
</feature>
<dbReference type="GeneID" id="45617017"/>
<accession>A0A0S6UG28</accession>
<proteinExistence type="inferred from homology"/>
<feature type="transmembrane region" description="Helical" evidence="7">
    <location>
        <begin position="134"/>
        <end position="153"/>
    </location>
</feature>
<evidence type="ECO:0000256" key="3">
    <source>
        <dbReference type="ARBA" id="ARBA00022692"/>
    </source>
</evidence>
<feature type="transmembrane region" description="Helical" evidence="7">
    <location>
        <begin position="213"/>
        <end position="234"/>
    </location>
</feature>
<evidence type="ECO:0000256" key="1">
    <source>
        <dbReference type="ARBA" id="ARBA00004127"/>
    </source>
</evidence>
<dbReference type="AlphaFoldDB" id="A0A0S6UG28"/>
<evidence type="ECO:0000259" key="8">
    <source>
        <dbReference type="Pfam" id="PF00361"/>
    </source>
</evidence>
<gene>
    <name evidence="9" type="ORF">MTY_2063</name>
</gene>
<protein>
    <submittedName>
        <fullName evidence="9">NADH:ubiquinone oxidoreductase subunit 4</fullName>
    </submittedName>
</protein>
<keyword evidence="9" id="KW-0830">Ubiquinone</keyword>
<evidence type="ECO:0000256" key="7">
    <source>
        <dbReference type="SAM" id="Phobius"/>
    </source>
</evidence>
<evidence type="ECO:0000256" key="2">
    <source>
        <dbReference type="ARBA" id="ARBA00009025"/>
    </source>
</evidence>
<dbReference type="GO" id="GO:0003954">
    <property type="term" value="F:NADH dehydrogenase activity"/>
    <property type="evidence" value="ECO:0007669"/>
    <property type="project" value="TreeGrafter"/>
</dbReference>
<evidence type="ECO:0000256" key="4">
    <source>
        <dbReference type="ARBA" id="ARBA00022989"/>
    </source>
</evidence>
<evidence type="ECO:0000313" key="9">
    <source>
        <dbReference type="EMBL" id="GAF26723.1"/>
    </source>
</evidence>
<dbReference type="PANTHER" id="PTHR43507">
    <property type="entry name" value="NADH-UBIQUINONE OXIDOREDUCTASE CHAIN 4"/>
    <property type="match status" value="1"/>
</dbReference>